<sequence length="80" mass="8720">MVSQKRNDTKNKRGKEHNNGDGGAEPQPPVGPGPVQNKPHQTDRNNHQPEQGKPTPAPTPPPISHSRGFFTRSSHESVVN</sequence>
<dbReference type="Proteomes" id="UP000637628">
    <property type="component" value="Unassembled WGS sequence"/>
</dbReference>
<feature type="region of interest" description="Disordered" evidence="1">
    <location>
        <begin position="1"/>
        <end position="80"/>
    </location>
</feature>
<feature type="compositionally biased region" description="Basic and acidic residues" evidence="1">
    <location>
        <begin position="1"/>
        <end position="19"/>
    </location>
</feature>
<reference evidence="2 3" key="1">
    <citation type="submission" date="2021-01" db="EMBL/GenBank/DDBJ databases">
        <title>Whole genome shotgun sequence of Actinoplanes durhamensis NBRC 14914.</title>
        <authorList>
            <person name="Komaki H."/>
            <person name="Tamura T."/>
        </authorList>
    </citation>
    <scope>NUCLEOTIDE SEQUENCE [LARGE SCALE GENOMIC DNA]</scope>
    <source>
        <strain evidence="2 3">NBRC 14914</strain>
    </source>
</reference>
<dbReference type="EMBL" id="BOML01000032">
    <property type="protein sequence ID" value="GIE02497.1"/>
    <property type="molecule type" value="Genomic_DNA"/>
</dbReference>
<name>A0ABQ3YY52_9ACTN</name>
<protein>
    <submittedName>
        <fullName evidence="2">Uncharacterized protein</fullName>
    </submittedName>
</protein>
<evidence type="ECO:0000256" key="1">
    <source>
        <dbReference type="SAM" id="MobiDB-lite"/>
    </source>
</evidence>
<gene>
    <name evidence="2" type="ORF">Adu01nite_38470</name>
</gene>
<comment type="caution">
    <text evidence="2">The sequence shown here is derived from an EMBL/GenBank/DDBJ whole genome shotgun (WGS) entry which is preliminary data.</text>
</comment>
<keyword evidence="3" id="KW-1185">Reference proteome</keyword>
<proteinExistence type="predicted"/>
<evidence type="ECO:0000313" key="2">
    <source>
        <dbReference type="EMBL" id="GIE02497.1"/>
    </source>
</evidence>
<evidence type="ECO:0000313" key="3">
    <source>
        <dbReference type="Proteomes" id="UP000637628"/>
    </source>
</evidence>
<accession>A0ABQ3YY52</accession>
<organism evidence="2 3">
    <name type="scientific">Paractinoplanes durhamensis</name>
    <dbReference type="NCBI Taxonomy" id="113563"/>
    <lineage>
        <taxon>Bacteria</taxon>
        <taxon>Bacillati</taxon>
        <taxon>Actinomycetota</taxon>
        <taxon>Actinomycetes</taxon>
        <taxon>Micromonosporales</taxon>
        <taxon>Micromonosporaceae</taxon>
        <taxon>Paractinoplanes</taxon>
    </lineage>
</organism>